<dbReference type="Proteomes" id="UP000683925">
    <property type="component" value="Unassembled WGS sequence"/>
</dbReference>
<keyword evidence="2" id="KW-1185">Reference proteome</keyword>
<dbReference type="EMBL" id="CAJJDP010000130">
    <property type="protein sequence ID" value="CAD8203423.1"/>
    <property type="molecule type" value="Genomic_DNA"/>
</dbReference>
<sequence length="58" mass="6905">MLKTSIIHIWHSTCEEKTWVNAPTSNNNHDQCTTYLSTYTVNQKEDVKREHLTMFLQH</sequence>
<proteinExistence type="predicted"/>
<organism evidence="1 2">
    <name type="scientific">Paramecium octaurelia</name>
    <dbReference type="NCBI Taxonomy" id="43137"/>
    <lineage>
        <taxon>Eukaryota</taxon>
        <taxon>Sar</taxon>
        <taxon>Alveolata</taxon>
        <taxon>Ciliophora</taxon>
        <taxon>Intramacronucleata</taxon>
        <taxon>Oligohymenophorea</taxon>
        <taxon>Peniculida</taxon>
        <taxon>Parameciidae</taxon>
        <taxon>Paramecium</taxon>
    </lineage>
</organism>
<evidence type="ECO:0000313" key="1">
    <source>
        <dbReference type="EMBL" id="CAD8203423.1"/>
    </source>
</evidence>
<gene>
    <name evidence="1" type="ORF">POCTA_138.1.T1300009</name>
</gene>
<accession>A0A8S1XQU0</accession>
<comment type="caution">
    <text evidence="1">The sequence shown here is derived from an EMBL/GenBank/DDBJ whole genome shotgun (WGS) entry which is preliminary data.</text>
</comment>
<evidence type="ECO:0000313" key="2">
    <source>
        <dbReference type="Proteomes" id="UP000683925"/>
    </source>
</evidence>
<protein>
    <submittedName>
        <fullName evidence="1">Uncharacterized protein</fullName>
    </submittedName>
</protein>
<reference evidence="1" key="1">
    <citation type="submission" date="2021-01" db="EMBL/GenBank/DDBJ databases">
        <authorList>
            <consortium name="Genoscope - CEA"/>
            <person name="William W."/>
        </authorList>
    </citation>
    <scope>NUCLEOTIDE SEQUENCE</scope>
</reference>
<name>A0A8S1XQU0_PAROT</name>
<dbReference type="AlphaFoldDB" id="A0A8S1XQU0"/>